<dbReference type="Gene3D" id="1.10.510.10">
    <property type="entry name" value="Transferase(Phosphotransferase) domain 1"/>
    <property type="match status" value="1"/>
</dbReference>
<dbReference type="InterPro" id="IPR011009">
    <property type="entry name" value="Kinase-like_dom_sf"/>
</dbReference>
<protein>
    <submittedName>
        <fullName evidence="2">Wsv423-like protein</fullName>
    </submittedName>
</protein>
<feature type="compositionally biased region" description="Low complexity" evidence="1">
    <location>
        <begin position="75"/>
        <end position="91"/>
    </location>
</feature>
<dbReference type="EMBL" id="LC738873">
    <property type="protein sequence ID" value="BDT62239.1"/>
    <property type="molecule type" value="Genomic_DNA"/>
</dbReference>
<organism evidence="2">
    <name type="scientific">Penaeus semisulcatus majanivirus</name>
    <dbReference type="NCBI Taxonomy" id="2984274"/>
    <lineage>
        <taxon>Viruses</taxon>
        <taxon>Viruses incertae sedis</taxon>
        <taxon>Naldaviricetes</taxon>
        <taxon>Nimaviridae</taxon>
    </lineage>
</organism>
<sequence length="473" mass="54448">MLKINILKKTRPNINILKYNMKRLRLTKGIQSTHKLHLRQKHWRICISPIVRRIWNSATVLRQSRHRPQEHQPQEHQPQQQQLQQQQLQQPQPCVMVPVPRIKPAPPPPPTPRSTIVPTSAPATMPVAVPPIPLLYDCAPIYDMVTNTGRSDTLGDIVDLCQKLDLDSGSVDKIRDGSVSLMSVIETRYGSSDINNSNSVCKIKTGIYYIAKSHTVIKCLFKFNNADRIEDFLKEIYCGLILKEVKGVVNIERVYPEAFCYEMPFLGLSLDYFLYDELRSNTFLPHFLCKRTTLVLTDRTLVDGKTLVRKCTERLVQQLPNVIIEMASILMRLGDRQMVCLDIKPDNFVIDTRSGQPYLIDLGFMTAAGTRYSSYDFNIYSNERHLYPQSPPELLEAEVCVQKSMTYGLSFTLEQIVKRLFCKKYDVSLLSENVTFKKWIREGRQRDIDARPEIRDVINIVRACYSMLSPIDV</sequence>
<evidence type="ECO:0000256" key="1">
    <source>
        <dbReference type="SAM" id="MobiDB-lite"/>
    </source>
</evidence>
<reference evidence="2" key="1">
    <citation type="submission" date="2022-10" db="EMBL/GenBank/DDBJ databases">
        <title>Genome sequences of endogenous nimaviruses in decapod crustaceans.</title>
        <authorList>
            <person name="Kawato S."/>
            <person name="Nozaki R."/>
            <person name="Kondo H."/>
            <person name="Hirono I."/>
        </authorList>
    </citation>
    <scope>NUCLEOTIDE SEQUENCE</scope>
    <source>
        <strain evidence="2">Kagawa2020</strain>
    </source>
</reference>
<feature type="region of interest" description="Disordered" evidence="1">
    <location>
        <begin position="62"/>
        <end position="91"/>
    </location>
</feature>
<proteinExistence type="predicted"/>
<name>A0A9C7C5R6_9VIRU</name>
<accession>A0A9C7C5R6</accession>
<dbReference type="SUPFAM" id="SSF56112">
    <property type="entry name" value="Protein kinase-like (PK-like)"/>
    <property type="match status" value="1"/>
</dbReference>
<evidence type="ECO:0000313" key="2">
    <source>
        <dbReference type="EMBL" id="BDT62239.1"/>
    </source>
</evidence>